<evidence type="ECO:0000313" key="8">
    <source>
        <dbReference type="EMBL" id="BCB28014.1"/>
    </source>
</evidence>
<keyword evidence="2 5" id="KW-0808">Transferase</keyword>
<evidence type="ECO:0000256" key="3">
    <source>
        <dbReference type="ARBA" id="ARBA00022691"/>
    </source>
</evidence>
<feature type="binding site" evidence="5">
    <location>
        <position position="146"/>
    </location>
    <ligand>
        <name>S-adenosyl-L-methionine</name>
        <dbReference type="ChEBI" id="CHEBI:59789"/>
    </ligand>
</feature>
<evidence type="ECO:0000256" key="2">
    <source>
        <dbReference type="ARBA" id="ARBA00022679"/>
    </source>
</evidence>
<comment type="catalytic activity">
    <reaction evidence="4 5">
        <text>L-glutaminyl-[peptide chain release factor] + S-adenosyl-L-methionine = N(5)-methyl-L-glutaminyl-[peptide chain release factor] + S-adenosyl-L-homocysteine + H(+)</text>
        <dbReference type="Rhea" id="RHEA:42896"/>
        <dbReference type="Rhea" id="RHEA-COMP:10271"/>
        <dbReference type="Rhea" id="RHEA-COMP:10272"/>
        <dbReference type="ChEBI" id="CHEBI:15378"/>
        <dbReference type="ChEBI" id="CHEBI:30011"/>
        <dbReference type="ChEBI" id="CHEBI:57856"/>
        <dbReference type="ChEBI" id="CHEBI:59789"/>
        <dbReference type="ChEBI" id="CHEBI:61891"/>
        <dbReference type="EC" id="2.1.1.297"/>
    </reaction>
</comment>
<protein>
    <recommendedName>
        <fullName evidence="5">Release factor glutamine methyltransferase</fullName>
        <shortName evidence="5">RF MTase</shortName>
        <ecNumber evidence="5">2.1.1.297</ecNumber>
    </recommendedName>
    <alternativeName>
        <fullName evidence="5">N5-glutamine methyltransferase PrmC</fullName>
    </alternativeName>
    <alternativeName>
        <fullName evidence="5">Protein-(glutamine-N5) MTase PrmC</fullName>
    </alternativeName>
    <alternativeName>
        <fullName evidence="5">Protein-glutamine N-methyltransferase PrmC</fullName>
    </alternativeName>
</protein>
<dbReference type="PROSITE" id="PS00092">
    <property type="entry name" value="N6_MTASE"/>
    <property type="match status" value="1"/>
</dbReference>
<feature type="binding site" evidence="5">
    <location>
        <position position="189"/>
    </location>
    <ligand>
        <name>S-adenosyl-L-methionine</name>
        <dbReference type="ChEBI" id="CHEBI:59789"/>
    </ligand>
</feature>
<dbReference type="InterPro" id="IPR007848">
    <property type="entry name" value="Small_mtfrase_dom"/>
</dbReference>
<comment type="function">
    <text evidence="5">Methylates the class 1 translation termination release factors RF1/PrfA and RF2/PrfB on the glutamine residue of the universally conserved GGQ motif.</text>
</comment>
<dbReference type="Proteomes" id="UP000502260">
    <property type="component" value="Chromosome"/>
</dbReference>
<dbReference type="Pfam" id="PF05175">
    <property type="entry name" value="MTS"/>
    <property type="match status" value="1"/>
</dbReference>
<dbReference type="InterPro" id="IPR004556">
    <property type="entry name" value="HemK-like"/>
</dbReference>
<dbReference type="InterPro" id="IPR040758">
    <property type="entry name" value="PrmC_N"/>
</dbReference>
<feature type="binding site" evidence="5">
    <location>
        <begin position="123"/>
        <end position="127"/>
    </location>
    <ligand>
        <name>S-adenosyl-L-methionine</name>
        <dbReference type="ChEBI" id="CHEBI:59789"/>
    </ligand>
</feature>
<comment type="similarity">
    <text evidence="5">Belongs to the protein N5-glutamine methyltransferase family. PrmC subfamily.</text>
</comment>
<dbReference type="GO" id="GO:0003676">
    <property type="term" value="F:nucleic acid binding"/>
    <property type="evidence" value="ECO:0007669"/>
    <property type="project" value="InterPro"/>
</dbReference>
<organism evidence="8 9">
    <name type="scientific">Sulfurimicrobium lacus</name>
    <dbReference type="NCBI Taxonomy" id="2715678"/>
    <lineage>
        <taxon>Bacteria</taxon>
        <taxon>Pseudomonadati</taxon>
        <taxon>Pseudomonadota</taxon>
        <taxon>Betaproteobacteria</taxon>
        <taxon>Nitrosomonadales</taxon>
        <taxon>Sulfuricellaceae</taxon>
        <taxon>Sulfurimicrobium</taxon>
    </lineage>
</organism>
<dbReference type="NCBIfam" id="TIGR03534">
    <property type="entry name" value="RF_mod_PrmC"/>
    <property type="match status" value="1"/>
</dbReference>
<dbReference type="AlphaFoldDB" id="A0A6F8VEA7"/>
<feature type="binding site" evidence="5">
    <location>
        <begin position="189"/>
        <end position="192"/>
    </location>
    <ligand>
        <name>substrate</name>
    </ligand>
</feature>
<dbReference type="RefSeq" id="WP_173066669.1">
    <property type="nucleotide sequence ID" value="NZ_AP022853.1"/>
</dbReference>
<dbReference type="EC" id="2.1.1.297" evidence="5"/>
<dbReference type="SUPFAM" id="SSF53335">
    <property type="entry name" value="S-adenosyl-L-methionine-dependent methyltransferases"/>
    <property type="match status" value="1"/>
</dbReference>
<sequence>MTLAEVLAQDSRRLQQDLDLDPREARLEIQILLCEALGVARSWLIGHDREALAEPAAQSYSALLTRRLAGEPIAYIIGRREFFGLEFKTTPAVLIPRPETELLVELALARIPEDQPCKVLDLGTGSGAIAISIARSRPLAAVTAVDQSPQALGVARDNAARLQVPNLCLLHSDWFGALGAQTFDLIVSNPPYVEAGDPHLQRGDVRFEPLSALASGADGLDDIRRIAAAAPQHLNPGSWLLLEHGYNQGEGCRDILRQQGFSEVETIRDLAGLERVSVGLRAA</sequence>
<keyword evidence="3 5" id="KW-0949">S-adenosyl-L-methionine</keyword>
<name>A0A6F8VEA7_9PROT</name>
<evidence type="ECO:0000256" key="4">
    <source>
        <dbReference type="ARBA" id="ARBA00048391"/>
    </source>
</evidence>
<feature type="domain" description="Methyltransferase small" evidence="6">
    <location>
        <begin position="107"/>
        <end position="196"/>
    </location>
</feature>
<proteinExistence type="inferred from homology"/>
<feature type="binding site" evidence="5">
    <location>
        <position position="174"/>
    </location>
    <ligand>
        <name>S-adenosyl-L-methionine</name>
        <dbReference type="ChEBI" id="CHEBI:59789"/>
    </ligand>
</feature>
<dbReference type="CDD" id="cd02440">
    <property type="entry name" value="AdoMet_MTases"/>
    <property type="match status" value="1"/>
</dbReference>
<dbReference type="PANTHER" id="PTHR18895">
    <property type="entry name" value="HEMK METHYLTRANSFERASE"/>
    <property type="match status" value="1"/>
</dbReference>
<reference evidence="9" key="1">
    <citation type="submission" date="2020-03" db="EMBL/GenBank/DDBJ databases">
        <title>Complete genome sequence of sulfur-oxidizing bacterium skT11.</title>
        <authorList>
            <person name="Kanda M."/>
            <person name="Kojima H."/>
            <person name="Fukui M."/>
        </authorList>
    </citation>
    <scope>NUCLEOTIDE SEQUENCE [LARGE SCALE GENOMIC DNA]</scope>
    <source>
        <strain evidence="9">skT11</strain>
    </source>
</reference>
<accession>A0A6F8VEA7</accession>
<keyword evidence="9" id="KW-1185">Reference proteome</keyword>
<gene>
    <name evidence="8" type="primary">hemK</name>
    <name evidence="5" type="synonym">prmC</name>
    <name evidence="8" type="ORF">SKTS_29000</name>
</gene>
<dbReference type="GO" id="GO:0102559">
    <property type="term" value="F:peptide chain release factor N(5)-glutamine methyltransferase activity"/>
    <property type="evidence" value="ECO:0007669"/>
    <property type="project" value="UniProtKB-EC"/>
</dbReference>
<dbReference type="InterPro" id="IPR019874">
    <property type="entry name" value="RF_methyltr_PrmC"/>
</dbReference>
<evidence type="ECO:0000259" key="6">
    <source>
        <dbReference type="Pfam" id="PF05175"/>
    </source>
</evidence>
<dbReference type="InterPro" id="IPR029063">
    <property type="entry name" value="SAM-dependent_MTases_sf"/>
</dbReference>
<dbReference type="PANTHER" id="PTHR18895:SF74">
    <property type="entry name" value="MTRF1L RELEASE FACTOR GLUTAMINE METHYLTRANSFERASE"/>
    <property type="match status" value="1"/>
</dbReference>
<evidence type="ECO:0000256" key="5">
    <source>
        <dbReference type="HAMAP-Rule" id="MF_02126"/>
    </source>
</evidence>
<dbReference type="KEGG" id="slac:SKTS_29000"/>
<dbReference type="InterPro" id="IPR002052">
    <property type="entry name" value="DNA_methylase_N6_adenine_CS"/>
</dbReference>
<dbReference type="NCBIfam" id="TIGR00536">
    <property type="entry name" value="hemK_fam"/>
    <property type="match status" value="1"/>
</dbReference>
<dbReference type="Gene3D" id="1.10.8.10">
    <property type="entry name" value="DNA helicase RuvA subunit, C-terminal domain"/>
    <property type="match status" value="1"/>
</dbReference>
<dbReference type="Pfam" id="PF17827">
    <property type="entry name" value="PrmC_N"/>
    <property type="match status" value="1"/>
</dbReference>
<dbReference type="EMBL" id="AP022853">
    <property type="protein sequence ID" value="BCB28014.1"/>
    <property type="molecule type" value="Genomic_DNA"/>
</dbReference>
<feature type="domain" description="Release factor glutamine methyltransferase N-terminal" evidence="7">
    <location>
        <begin position="23"/>
        <end position="78"/>
    </location>
</feature>
<dbReference type="HAMAP" id="MF_02126">
    <property type="entry name" value="RF_methyltr_PrmC"/>
    <property type="match status" value="1"/>
</dbReference>
<keyword evidence="1 5" id="KW-0489">Methyltransferase</keyword>
<dbReference type="FunFam" id="3.40.50.150:FF:000053">
    <property type="entry name" value="Release factor glutamine methyltransferase"/>
    <property type="match status" value="1"/>
</dbReference>
<dbReference type="Gene3D" id="3.40.50.150">
    <property type="entry name" value="Vaccinia Virus protein VP39"/>
    <property type="match status" value="1"/>
</dbReference>
<dbReference type="InterPro" id="IPR050320">
    <property type="entry name" value="N5-glutamine_MTase"/>
</dbReference>
<dbReference type="GO" id="GO:0032259">
    <property type="term" value="P:methylation"/>
    <property type="evidence" value="ECO:0007669"/>
    <property type="project" value="UniProtKB-KW"/>
</dbReference>
<evidence type="ECO:0000256" key="1">
    <source>
        <dbReference type="ARBA" id="ARBA00022603"/>
    </source>
</evidence>
<evidence type="ECO:0000313" key="9">
    <source>
        <dbReference type="Proteomes" id="UP000502260"/>
    </source>
</evidence>
<evidence type="ECO:0000259" key="7">
    <source>
        <dbReference type="Pfam" id="PF17827"/>
    </source>
</evidence>